<proteinExistence type="inferred from homology"/>
<name>A0AA41XFV0_9BACI</name>
<dbReference type="PRINTS" id="PR01398">
    <property type="entry name" value="ISCHRISMTASE"/>
</dbReference>
<keyword evidence="5" id="KW-1185">Reference proteome</keyword>
<protein>
    <submittedName>
        <fullName evidence="4">Cysteine hydrolase</fullName>
    </submittedName>
</protein>
<keyword evidence="2 4" id="KW-0378">Hydrolase</keyword>
<dbReference type="CDD" id="cd00431">
    <property type="entry name" value="cysteine_hydrolases"/>
    <property type="match status" value="1"/>
</dbReference>
<dbReference type="Proteomes" id="UP001156102">
    <property type="component" value="Unassembled WGS sequence"/>
</dbReference>
<sequence>MKNTALLLIDLINDFRFDHGHILAEKCRAMLPSIMRLKEKARSAGIPIIYINDHYGIWKADLQEIVTYCRNEQSNSIIDHIHPEASDYFLIKPHYSAFYETPLNSLLGYLQVKNLIVAGVAGNICVLFTANDAHMRHYNLYIPSDCIASNHNQDTEHALRVMEQIMKAKVQSSAELMLSFV</sequence>
<evidence type="ECO:0000313" key="4">
    <source>
        <dbReference type="EMBL" id="MCP8971356.1"/>
    </source>
</evidence>
<reference evidence="4" key="1">
    <citation type="submission" date="2022-07" db="EMBL/GenBank/DDBJ databases">
        <authorList>
            <person name="Li W.-J."/>
            <person name="Deng Q.-Q."/>
        </authorList>
    </citation>
    <scope>NUCLEOTIDE SEQUENCE</scope>
    <source>
        <strain evidence="4">SYSU M60031</strain>
    </source>
</reference>
<dbReference type="PANTHER" id="PTHR43540:SF6">
    <property type="entry name" value="ISOCHORISMATASE-LIKE DOMAIN-CONTAINING PROTEIN"/>
    <property type="match status" value="1"/>
</dbReference>
<dbReference type="Gene3D" id="3.40.50.850">
    <property type="entry name" value="Isochorismatase-like"/>
    <property type="match status" value="1"/>
</dbReference>
<evidence type="ECO:0000256" key="1">
    <source>
        <dbReference type="ARBA" id="ARBA00006336"/>
    </source>
</evidence>
<evidence type="ECO:0000256" key="2">
    <source>
        <dbReference type="ARBA" id="ARBA00022801"/>
    </source>
</evidence>
<dbReference type="InterPro" id="IPR000868">
    <property type="entry name" value="Isochorismatase-like_dom"/>
</dbReference>
<evidence type="ECO:0000259" key="3">
    <source>
        <dbReference type="Pfam" id="PF00857"/>
    </source>
</evidence>
<dbReference type="RefSeq" id="WP_254761285.1">
    <property type="nucleotide sequence ID" value="NZ_JANCLT010000026.1"/>
</dbReference>
<dbReference type="GO" id="GO:0008908">
    <property type="term" value="F:isochorismatase activity"/>
    <property type="evidence" value="ECO:0007669"/>
    <property type="project" value="InterPro"/>
</dbReference>
<dbReference type="InterPro" id="IPR016291">
    <property type="entry name" value="Isochorismatase"/>
</dbReference>
<gene>
    <name evidence="4" type="ORF">NK662_22835</name>
</gene>
<dbReference type="InterPro" id="IPR036380">
    <property type="entry name" value="Isochorismatase-like_sf"/>
</dbReference>
<dbReference type="AlphaFoldDB" id="A0AA41XFV0"/>
<evidence type="ECO:0000313" key="5">
    <source>
        <dbReference type="Proteomes" id="UP001156102"/>
    </source>
</evidence>
<feature type="domain" description="Isochorismatase-like" evidence="3">
    <location>
        <begin position="4"/>
        <end position="174"/>
    </location>
</feature>
<accession>A0AA41XFV0</accession>
<comment type="similarity">
    <text evidence="1">Belongs to the isochorismatase family.</text>
</comment>
<dbReference type="SUPFAM" id="SSF52499">
    <property type="entry name" value="Isochorismatase-like hydrolases"/>
    <property type="match status" value="1"/>
</dbReference>
<dbReference type="Pfam" id="PF00857">
    <property type="entry name" value="Isochorismatase"/>
    <property type="match status" value="1"/>
</dbReference>
<organism evidence="4 5">
    <name type="scientific">Ectobacillus ponti</name>
    <dbReference type="NCBI Taxonomy" id="2961894"/>
    <lineage>
        <taxon>Bacteria</taxon>
        <taxon>Bacillati</taxon>
        <taxon>Bacillota</taxon>
        <taxon>Bacilli</taxon>
        <taxon>Bacillales</taxon>
        <taxon>Bacillaceae</taxon>
        <taxon>Ectobacillus</taxon>
    </lineage>
</organism>
<dbReference type="PANTHER" id="PTHR43540">
    <property type="entry name" value="PEROXYUREIDOACRYLATE/UREIDOACRYLATE AMIDOHYDROLASE-RELATED"/>
    <property type="match status" value="1"/>
</dbReference>
<dbReference type="EMBL" id="JANCLT010000026">
    <property type="protein sequence ID" value="MCP8971356.1"/>
    <property type="molecule type" value="Genomic_DNA"/>
</dbReference>
<comment type="caution">
    <text evidence="4">The sequence shown here is derived from an EMBL/GenBank/DDBJ whole genome shotgun (WGS) entry which is preliminary data.</text>
</comment>
<dbReference type="InterPro" id="IPR050272">
    <property type="entry name" value="Isochorismatase-like_hydrls"/>
</dbReference>